<dbReference type="RefSeq" id="WP_344271751.1">
    <property type="nucleotide sequence ID" value="NZ_BAAAMR010000048.1"/>
</dbReference>
<accession>A0ABP5LMV4</accession>
<gene>
    <name evidence="2" type="ORF">GCM10009727_50400</name>
</gene>
<keyword evidence="1" id="KW-0812">Transmembrane</keyword>
<evidence type="ECO:0000313" key="2">
    <source>
        <dbReference type="EMBL" id="GAA2147911.1"/>
    </source>
</evidence>
<dbReference type="EMBL" id="BAAAMR010000048">
    <property type="protein sequence ID" value="GAA2147911.1"/>
    <property type="molecule type" value="Genomic_DNA"/>
</dbReference>
<evidence type="ECO:0000256" key="1">
    <source>
        <dbReference type="SAM" id="Phobius"/>
    </source>
</evidence>
<dbReference type="Proteomes" id="UP001501020">
    <property type="component" value="Unassembled WGS sequence"/>
</dbReference>
<evidence type="ECO:0000313" key="3">
    <source>
        <dbReference type="Proteomes" id="UP001501020"/>
    </source>
</evidence>
<protein>
    <submittedName>
        <fullName evidence="2">Uncharacterized protein</fullName>
    </submittedName>
</protein>
<keyword evidence="1" id="KW-0472">Membrane</keyword>
<reference evidence="3" key="1">
    <citation type="journal article" date="2019" name="Int. J. Syst. Evol. Microbiol.">
        <title>The Global Catalogue of Microorganisms (GCM) 10K type strain sequencing project: providing services to taxonomists for standard genome sequencing and annotation.</title>
        <authorList>
            <consortium name="The Broad Institute Genomics Platform"/>
            <consortium name="The Broad Institute Genome Sequencing Center for Infectious Disease"/>
            <person name="Wu L."/>
            <person name="Ma J."/>
        </authorList>
    </citation>
    <scope>NUCLEOTIDE SEQUENCE [LARGE SCALE GENOMIC DNA]</scope>
    <source>
        <strain evidence="3">JCM 13850</strain>
    </source>
</reference>
<keyword evidence="3" id="KW-1185">Reference proteome</keyword>
<comment type="caution">
    <text evidence="2">The sequence shown here is derived from an EMBL/GenBank/DDBJ whole genome shotgun (WGS) entry which is preliminary data.</text>
</comment>
<feature type="transmembrane region" description="Helical" evidence="1">
    <location>
        <begin position="25"/>
        <end position="43"/>
    </location>
</feature>
<proteinExistence type="predicted"/>
<organism evidence="2 3">
    <name type="scientific">Actinomadura napierensis</name>
    <dbReference type="NCBI Taxonomy" id="267854"/>
    <lineage>
        <taxon>Bacteria</taxon>
        <taxon>Bacillati</taxon>
        <taxon>Actinomycetota</taxon>
        <taxon>Actinomycetes</taxon>
        <taxon>Streptosporangiales</taxon>
        <taxon>Thermomonosporaceae</taxon>
        <taxon>Actinomadura</taxon>
    </lineage>
</organism>
<name>A0ABP5LMV4_9ACTN</name>
<keyword evidence="1" id="KW-1133">Transmembrane helix</keyword>
<sequence>MDSLTTFLVAQIGQADSLLMESRQVVGLVAAVLAALLAGQLGWHGTDRILARRERADD</sequence>